<accession>A0A392VZV0</accession>
<sequence>DREKSGIVAPKWYGYGDLVGYVPIVAEEMQNMLKNLREAMEAKVIGLGNL</sequence>
<comment type="caution">
    <text evidence="1">The sequence shown here is derived from an EMBL/GenBank/DDBJ whole genome shotgun (WGS) entry which is preliminary data.</text>
</comment>
<name>A0A392VZV0_9FABA</name>
<dbReference type="EMBL" id="LXQA011342239">
    <property type="protein sequence ID" value="MCI93908.1"/>
    <property type="molecule type" value="Genomic_DNA"/>
</dbReference>
<feature type="non-terminal residue" evidence="1">
    <location>
        <position position="1"/>
    </location>
</feature>
<evidence type="ECO:0000313" key="1">
    <source>
        <dbReference type="EMBL" id="MCI93908.1"/>
    </source>
</evidence>
<protein>
    <submittedName>
        <fullName evidence="1">Uncharacterized protein</fullName>
    </submittedName>
</protein>
<dbReference type="Proteomes" id="UP000265520">
    <property type="component" value="Unassembled WGS sequence"/>
</dbReference>
<organism evidence="1 2">
    <name type="scientific">Trifolium medium</name>
    <dbReference type="NCBI Taxonomy" id="97028"/>
    <lineage>
        <taxon>Eukaryota</taxon>
        <taxon>Viridiplantae</taxon>
        <taxon>Streptophyta</taxon>
        <taxon>Embryophyta</taxon>
        <taxon>Tracheophyta</taxon>
        <taxon>Spermatophyta</taxon>
        <taxon>Magnoliopsida</taxon>
        <taxon>eudicotyledons</taxon>
        <taxon>Gunneridae</taxon>
        <taxon>Pentapetalae</taxon>
        <taxon>rosids</taxon>
        <taxon>fabids</taxon>
        <taxon>Fabales</taxon>
        <taxon>Fabaceae</taxon>
        <taxon>Papilionoideae</taxon>
        <taxon>50 kb inversion clade</taxon>
        <taxon>NPAAA clade</taxon>
        <taxon>Hologalegina</taxon>
        <taxon>IRL clade</taxon>
        <taxon>Trifolieae</taxon>
        <taxon>Trifolium</taxon>
    </lineage>
</organism>
<evidence type="ECO:0000313" key="2">
    <source>
        <dbReference type="Proteomes" id="UP000265520"/>
    </source>
</evidence>
<reference evidence="1 2" key="1">
    <citation type="journal article" date="2018" name="Front. Plant Sci.">
        <title>Red Clover (Trifolium pratense) and Zigzag Clover (T. medium) - A Picture of Genomic Similarities and Differences.</title>
        <authorList>
            <person name="Dluhosova J."/>
            <person name="Istvanek J."/>
            <person name="Nedelnik J."/>
            <person name="Repkova J."/>
        </authorList>
    </citation>
    <scope>NUCLEOTIDE SEQUENCE [LARGE SCALE GENOMIC DNA]</scope>
    <source>
        <strain evidence="2">cv. 10/8</strain>
        <tissue evidence="1">Leaf</tissue>
    </source>
</reference>
<proteinExistence type="predicted"/>
<dbReference type="AlphaFoldDB" id="A0A392VZV0"/>
<keyword evidence="2" id="KW-1185">Reference proteome</keyword>